<dbReference type="EMBL" id="BLAB01000001">
    <property type="protein sequence ID" value="GER94172.1"/>
    <property type="molecule type" value="Genomic_DNA"/>
</dbReference>
<dbReference type="NCBIfam" id="NF033919">
    <property type="entry name" value="PA2779_fam"/>
    <property type="match status" value="1"/>
</dbReference>
<dbReference type="InterPro" id="IPR046735">
    <property type="entry name" value="PA2779-like"/>
</dbReference>
<reference evidence="2" key="1">
    <citation type="submission" date="2019-10" db="EMBL/GenBank/DDBJ databases">
        <title>Metagenomic sequencing of thiosulfate-disproportionating enrichment culture.</title>
        <authorList>
            <person name="Umezawa K."/>
            <person name="Kojima H."/>
            <person name="Fukui M."/>
        </authorList>
    </citation>
    <scope>NUCLEOTIDE SEQUENCE</scope>
    <source>
        <strain evidence="2">45J</strain>
    </source>
</reference>
<accession>A0A5J4L4M4</accession>
<keyword evidence="1" id="KW-1133">Transmembrane helix</keyword>
<name>A0A5J4L4M4_9ZZZZ</name>
<sequence length="133" mass="14793">MMVRIPFMKEVAWYLIFAIFVIGIAPKVEAGLAPSEVIALSKVDRAADLERIQKVLETKMIKERLGKLGLTQDEINSRLSQLSDQQIHQLALQLDDLKVGKDDALGIIIALLVITILVIIILQLTGHRVVVTK</sequence>
<evidence type="ECO:0000313" key="2">
    <source>
        <dbReference type="EMBL" id="GER94172.1"/>
    </source>
</evidence>
<protein>
    <recommendedName>
        <fullName evidence="3">PA2779 family protein</fullName>
    </recommendedName>
</protein>
<gene>
    <name evidence="2" type="ORF">A45J_1931</name>
</gene>
<dbReference type="Pfam" id="PF20332">
    <property type="entry name" value="DUF6627"/>
    <property type="match status" value="1"/>
</dbReference>
<evidence type="ECO:0008006" key="3">
    <source>
        <dbReference type="Google" id="ProtNLM"/>
    </source>
</evidence>
<keyword evidence="1" id="KW-0472">Membrane</keyword>
<keyword evidence="1" id="KW-0812">Transmembrane</keyword>
<evidence type="ECO:0000256" key="1">
    <source>
        <dbReference type="SAM" id="Phobius"/>
    </source>
</evidence>
<proteinExistence type="predicted"/>
<organism evidence="2">
    <name type="scientific">hot springs metagenome</name>
    <dbReference type="NCBI Taxonomy" id="433727"/>
    <lineage>
        <taxon>unclassified sequences</taxon>
        <taxon>metagenomes</taxon>
        <taxon>ecological metagenomes</taxon>
    </lineage>
</organism>
<comment type="caution">
    <text evidence="2">The sequence shown here is derived from an EMBL/GenBank/DDBJ whole genome shotgun (WGS) entry which is preliminary data.</text>
</comment>
<feature type="transmembrane region" description="Helical" evidence="1">
    <location>
        <begin position="104"/>
        <end position="124"/>
    </location>
</feature>
<dbReference type="AlphaFoldDB" id="A0A5J4L4M4"/>